<proteinExistence type="predicted"/>
<dbReference type="AlphaFoldDB" id="C5BT77"/>
<feature type="domain" description="Alpha fucosidase A-like C-terminal" evidence="2">
    <location>
        <begin position="710"/>
        <end position="805"/>
    </location>
</feature>
<dbReference type="Pfam" id="PF14498">
    <property type="entry name" value="Glyco_hyd_65N_2"/>
    <property type="match status" value="1"/>
</dbReference>
<dbReference type="InterPro" id="IPR049053">
    <property type="entry name" value="AFCA-like_C"/>
</dbReference>
<dbReference type="GO" id="GO:0005975">
    <property type="term" value="P:carbohydrate metabolic process"/>
    <property type="evidence" value="ECO:0007669"/>
    <property type="project" value="InterPro"/>
</dbReference>
<dbReference type="PIRSF" id="PIRSF007663">
    <property type="entry name" value="UCP007663"/>
    <property type="match status" value="1"/>
</dbReference>
<dbReference type="Gene3D" id="1.50.10.10">
    <property type="match status" value="1"/>
</dbReference>
<sequence>MKPTPQRNNFQNQKFAWQILLLLAFLMVAFAPIVRASHPAQTNLLFFSPASDWENQGLPIGNGAMGAVITGEINKELVQFNEKSLWEGGPGAQGYNFGLAAPNFPAKLKAVQQQLAKGAVLSAETVATQLGQDPTEYGNYQTFGDLIIEHLHSTEVQDYRRNLNIENALASVEYTITGVGYRREYFASFPDKVIVLQIASDKPGALNLNVGLHTSDNRSQLLNATTHRMSLSGALNNNGLRYAAMVEVRTQSGTVARTSDKLQIRSADKVTLVLATATDYAPVYPTYRVASGAPSPLAVVETRLNSLTKKGYPLLKSRHITDYRSLFQRVTLNLTPNSSPNSVADTKPLPARLEAYHKDTPENKRALETLYFNYGRYLLIASSRAGSLPANLQGVWNHSNTPPWNADYHVNINLQMNYWPALVTNLSETTPPLYDFVDALRAPGEKSAQTLGADAGWAVLLNTNIFGFSGLISWPTAFWQPEANAWLMRLYFDFYQFTGDKKFLRERAYPAMKSTSQFWMTFLTQRDGTYWVNPSYSPEHGPFSEGASMSQQIVSELFRNTHAAAEMLKDRQFARSLKPFLQNTDDGLRIGKWGQLQEWQQDLDDPTSQHRHISHLYALYPGNQISNADTPEYFKAAKTTLNARGDSGTGWSKAWKINLWARLREGDRALKLLSEQLEHSTLQNLWDNHPPFQIDGNFGATAGIAEMLIQSHRGKIELLPALPQAWANGSVTGLRARTGITVDIYWKQHQLEKAELSSTLKQTISVVTALACENLTVQHKNLPMAADCKNGILTLATKPNTTYQIGVANKEPVL</sequence>
<dbReference type="HOGENOM" id="CLU_004617_2_2_6"/>
<dbReference type="CAZy" id="GH95">
    <property type="family name" value="Glycoside Hydrolase Family 95"/>
</dbReference>
<name>C5BT77_TERTT</name>
<dbReference type="InterPro" id="IPR008928">
    <property type="entry name" value="6-hairpin_glycosidase_sf"/>
</dbReference>
<accession>C5BT77</accession>
<organism evidence="4 5">
    <name type="scientific">Teredinibacter turnerae (strain ATCC 39867 / T7901)</name>
    <dbReference type="NCBI Taxonomy" id="377629"/>
    <lineage>
        <taxon>Bacteria</taxon>
        <taxon>Pseudomonadati</taxon>
        <taxon>Pseudomonadota</taxon>
        <taxon>Gammaproteobacteria</taxon>
        <taxon>Cellvibrionales</taxon>
        <taxon>Cellvibrionaceae</taxon>
        <taxon>Teredinibacter</taxon>
    </lineage>
</organism>
<dbReference type="Pfam" id="PF22124">
    <property type="entry name" value="Glyco_hydro_95_cat"/>
    <property type="match status" value="1"/>
</dbReference>
<dbReference type="Proteomes" id="UP000009080">
    <property type="component" value="Chromosome"/>
</dbReference>
<evidence type="ECO:0000259" key="2">
    <source>
        <dbReference type="Pfam" id="PF21307"/>
    </source>
</evidence>
<dbReference type="InterPro" id="IPR016518">
    <property type="entry name" value="Alpha-L-fucosidase"/>
</dbReference>
<dbReference type="EMBL" id="CP001614">
    <property type="protein sequence ID" value="ACR11184.1"/>
    <property type="molecule type" value="Genomic_DNA"/>
</dbReference>
<dbReference type="RefSeq" id="WP_015817296.1">
    <property type="nucleotide sequence ID" value="NC_012997.1"/>
</dbReference>
<gene>
    <name evidence="4" type="ordered locus">TERTU_1500</name>
</gene>
<feature type="domain" description="Glycosyl hydrolase family 95 catalytic" evidence="3">
    <location>
        <begin position="312"/>
        <end position="708"/>
    </location>
</feature>
<feature type="domain" description="Glycosyl hydrolase family 95 N-terminal" evidence="1">
    <location>
        <begin position="46"/>
        <end position="281"/>
    </location>
</feature>
<dbReference type="Pfam" id="PF21307">
    <property type="entry name" value="Glyco_hydro_95_C"/>
    <property type="match status" value="1"/>
</dbReference>
<dbReference type="OrthoDB" id="9802600at2"/>
<evidence type="ECO:0000313" key="5">
    <source>
        <dbReference type="Proteomes" id="UP000009080"/>
    </source>
</evidence>
<dbReference type="InterPro" id="IPR054363">
    <property type="entry name" value="GH95_cat"/>
</dbReference>
<dbReference type="PANTHER" id="PTHR31084:SF19">
    <property type="entry name" value="GLYCOSYL HYDROLASE FAMILY 95 N-TERMINAL DOMAIN-CONTAINING PROTEIN"/>
    <property type="match status" value="1"/>
</dbReference>
<dbReference type="KEGG" id="ttu:TERTU_1500"/>
<evidence type="ECO:0000313" key="4">
    <source>
        <dbReference type="EMBL" id="ACR11184.1"/>
    </source>
</evidence>
<dbReference type="PANTHER" id="PTHR31084">
    <property type="entry name" value="ALPHA-L-FUCOSIDASE 2"/>
    <property type="match status" value="1"/>
</dbReference>
<evidence type="ECO:0000259" key="3">
    <source>
        <dbReference type="Pfam" id="PF22124"/>
    </source>
</evidence>
<dbReference type="GO" id="GO:0004560">
    <property type="term" value="F:alpha-L-fucosidase activity"/>
    <property type="evidence" value="ECO:0007669"/>
    <property type="project" value="InterPro"/>
</dbReference>
<dbReference type="STRING" id="377629.TERTU_1500"/>
<reference evidence="4 5" key="1">
    <citation type="journal article" date="2009" name="PLoS ONE">
        <title>The complete genome of Teredinibacter turnerae T7901: an intracellular endosymbiont of marine wood-boring bivalves (shipworms).</title>
        <authorList>
            <person name="Yang J.C."/>
            <person name="Madupu R."/>
            <person name="Durkin A.S."/>
            <person name="Ekborg N.A."/>
            <person name="Pedamallu C.S."/>
            <person name="Hostetler J.B."/>
            <person name="Radune D."/>
            <person name="Toms B.S."/>
            <person name="Henrissat B."/>
            <person name="Coutinho P.M."/>
            <person name="Schwarz S."/>
            <person name="Field L."/>
            <person name="Trindade-Silva A.E."/>
            <person name="Soares C.A.G."/>
            <person name="Elshahawi S."/>
            <person name="Hanora A."/>
            <person name="Schmidt E.W."/>
            <person name="Haygood M.G."/>
            <person name="Posfai J."/>
            <person name="Benner J."/>
            <person name="Madinger C."/>
            <person name="Nove J."/>
            <person name="Anton B."/>
            <person name="Chaudhary K."/>
            <person name="Foster J."/>
            <person name="Holman A."/>
            <person name="Kumar S."/>
            <person name="Lessard P.A."/>
            <person name="Luyten Y.A."/>
            <person name="Slatko B."/>
            <person name="Wood N."/>
            <person name="Wu B."/>
            <person name="Teplitski M."/>
            <person name="Mougous J.D."/>
            <person name="Ward N."/>
            <person name="Eisen J.A."/>
            <person name="Badger J.H."/>
            <person name="Distel D.L."/>
        </authorList>
    </citation>
    <scope>NUCLEOTIDE SEQUENCE [LARGE SCALE GENOMIC DNA]</scope>
    <source>
        <strain evidence="5">ATCC 39867 / T7901</strain>
    </source>
</reference>
<dbReference type="eggNOG" id="COG1554">
    <property type="taxonomic scope" value="Bacteria"/>
</dbReference>
<dbReference type="SUPFAM" id="SSF48208">
    <property type="entry name" value="Six-hairpin glycosidases"/>
    <property type="match status" value="1"/>
</dbReference>
<dbReference type="InterPro" id="IPR012341">
    <property type="entry name" value="6hp_glycosidase-like_sf"/>
</dbReference>
<evidence type="ECO:0000259" key="1">
    <source>
        <dbReference type="Pfam" id="PF14498"/>
    </source>
</evidence>
<protein>
    <submittedName>
        <fullName evidence="4">Alpha-L-fucosidase</fullName>
    </submittedName>
</protein>
<dbReference type="InterPro" id="IPR027414">
    <property type="entry name" value="GH95_N_dom"/>
</dbReference>
<keyword evidence="5" id="KW-1185">Reference proteome</keyword>